<evidence type="ECO:0000313" key="1">
    <source>
        <dbReference type="EMBL" id="CAD2216207.1"/>
    </source>
</evidence>
<keyword evidence="2" id="KW-1185">Reference proteome</keyword>
<sequence>MYGKARHLLLSQGSIDDVFEGDGSGRLRYLRDYFYKEYTNAKLAEERAKETKKKGVSSWFNCGGTEEKQPHTGVTNPSVIGKGSLLIRLSTIQGPVEGPGGHGVSIRLVPGCSPTL</sequence>
<dbReference type="Proteomes" id="UP000515908">
    <property type="component" value="Chromosome 06"/>
</dbReference>
<organism evidence="1 2">
    <name type="scientific">Angomonas deanei</name>
    <dbReference type="NCBI Taxonomy" id="59799"/>
    <lineage>
        <taxon>Eukaryota</taxon>
        <taxon>Discoba</taxon>
        <taxon>Euglenozoa</taxon>
        <taxon>Kinetoplastea</taxon>
        <taxon>Metakinetoplastina</taxon>
        <taxon>Trypanosomatida</taxon>
        <taxon>Trypanosomatidae</taxon>
        <taxon>Strigomonadinae</taxon>
        <taxon>Angomonas</taxon>
    </lineage>
</organism>
<accession>A0A7G2CBA7</accession>
<proteinExistence type="predicted"/>
<reference evidence="1 2" key="1">
    <citation type="submission" date="2020-08" db="EMBL/GenBank/DDBJ databases">
        <authorList>
            <person name="Newling K."/>
            <person name="Davey J."/>
            <person name="Forrester S."/>
        </authorList>
    </citation>
    <scope>NUCLEOTIDE SEQUENCE [LARGE SCALE GENOMIC DNA]</scope>
    <source>
        <strain evidence="2">Crithidia deanei Carvalho (ATCC PRA-265)</strain>
    </source>
</reference>
<name>A0A7G2CBA7_9TRYP</name>
<dbReference type="AlphaFoldDB" id="A0A7G2CBA7"/>
<dbReference type="VEuPathDB" id="TriTrypDB:ADEAN_000366800"/>
<gene>
    <name evidence="1" type="ORF">ADEAN_000366800</name>
</gene>
<evidence type="ECO:0000313" key="2">
    <source>
        <dbReference type="Proteomes" id="UP000515908"/>
    </source>
</evidence>
<dbReference type="EMBL" id="LR877150">
    <property type="protein sequence ID" value="CAD2216207.1"/>
    <property type="molecule type" value="Genomic_DNA"/>
</dbReference>
<dbReference type="OrthoDB" id="272225at2759"/>
<protein>
    <submittedName>
        <fullName evidence="1">Uncharacterized protein</fullName>
    </submittedName>
</protein>